<keyword evidence="3" id="KW-1185">Reference proteome</keyword>
<name>A0AAV8RCV8_ENSVE</name>
<accession>A0AAV8RCV8</accession>
<evidence type="ECO:0000256" key="1">
    <source>
        <dbReference type="SAM" id="MobiDB-lite"/>
    </source>
</evidence>
<dbReference type="EMBL" id="JAQQAF010000003">
    <property type="protein sequence ID" value="KAJ8499774.1"/>
    <property type="molecule type" value="Genomic_DNA"/>
</dbReference>
<organism evidence="2 3">
    <name type="scientific">Ensete ventricosum</name>
    <name type="common">Abyssinian banana</name>
    <name type="synonym">Musa ensete</name>
    <dbReference type="NCBI Taxonomy" id="4639"/>
    <lineage>
        <taxon>Eukaryota</taxon>
        <taxon>Viridiplantae</taxon>
        <taxon>Streptophyta</taxon>
        <taxon>Embryophyta</taxon>
        <taxon>Tracheophyta</taxon>
        <taxon>Spermatophyta</taxon>
        <taxon>Magnoliopsida</taxon>
        <taxon>Liliopsida</taxon>
        <taxon>Zingiberales</taxon>
        <taxon>Musaceae</taxon>
        <taxon>Ensete</taxon>
    </lineage>
</organism>
<comment type="caution">
    <text evidence="2">The sequence shown here is derived from an EMBL/GenBank/DDBJ whole genome shotgun (WGS) entry which is preliminary data.</text>
</comment>
<evidence type="ECO:0000313" key="3">
    <source>
        <dbReference type="Proteomes" id="UP001222027"/>
    </source>
</evidence>
<proteinExistence type="predicted"/>
<sequence>MEEEERRGSLDVCFGEHHTTLLDEFERLTFEIQMNRAILRRSYSEPIAARTTQPSRPQPAQHPPKCAEPWRPRRLFRALRRLFKPAICGRRTKGGQGV</sequence>
<feature type="region of interest" description="Disordered" evidence="1">
    <location>
        <begin position="48"/>
        <end position="68"/>
    </location>
</feature>
<dbReference type="Proteomes" id="UP001222027">
    <property type="component" value="Unassembled WGS sequence"/>
</dbReference>
<protein>
    <recommendedName>
        <fullName evidence="4">SPX domain-containing protein</fullName>
    </recommendedName>
</protein>
<gene>
    <name evidence="2" type="ORF">OPV22_010326</name>
</gene>
<dbReference type="AlphaFoldDB" id="A0AAV8RCV8"/>
<evidence type="ECO:0000313" key="2">
    <source>
        <dbReference type="EMBL" id="KAJ8499774.1"/>
    </source>
</evidence>
<dbReference type="PANTHER" id="PTHR48196:SF1">
    <property type="entry name" value="DUF630 DOMAIN-CONTAINING PROTEIN"/>
    <property type="match status" value="1"/>
</dbReference>
<evidence type="ECO:0008006" key="4">
    <source>
        <dbReference type="Google" id="ProtNLM"/>
    </source>
</evidence>
<dbReference type="PANTHER" id="PTHR48196">
    <property type="entry name" value="DUF630 DOMAIN-CONTAINING PROTEIN"/>
    <property type="match status" value="1"/>
</dbReference>
<reference evidence="2 3" key="1">
    <citation type="submission" date="2022-12" db="EMBL/GenBank/DDBJ databases">
        <title>Chromosome-scale assembly of the Ensete ventricosum genome.</title>
        <authorList>
            <person name="Dussert Y."/>
            <person name="Stocks J."/>
            <person name="Wendawek A."/>
            <person name="Woldeyes F."/>
            <person name="Nichols R.A."/>
            <person name="Borrell J.S."/>
        </authorList>
    </citation>
    <scope>NUCLEOTIDE SEQUENCE [LARGE SCALE GENOMIC DNA]</scope>
    <source>
        <strain evidence="3">cv. Maze</strain>
        <tissue evidence="2">Seeds</tissue>
    </source>
</reference>